<dbReference type="PANTHER" id="PTHR43792">
    <property type="entry name" value="GNAT FAMILY, PUTATIVE (AFU_ORTHOLOGUE AFUA_3G00765)-RELATED-RELATED"/>
    <property type="match status" value="1"/>
</dbReference>
<dbReference type="Proteomes" id="UP000183447">
    <property type="component" value="Unassembled WGS sequence"/>
</dbReference>
<evidence type="ECO:0000313" key="2">
    <source>
        <dbReference type="EMBL" id="SFZ80936.1"/>
    </source>
</evidence>
<dbReference type="SUPFAM" id="SSF55729">
    <property type="entry name" value="Acyl-CoA N-acyltransferases (Nat)"/>
    <property type="match status" value="1"/>
</dbReference>
<dbReference type="STRING" id="665118.SAMN02983003_0217"/>
<organism evidence="2 3">
    <name type="scientific">Devosia enhydra</name>
    <dbReference type="NCBI Taxonomy" id="665118"/>
    <lineage>
        <taxon>Bacteria</taxon>
        <taxon>Pseudomonadati</taxon>
        <taxon>Pseudomonadota</taxon>
        <taxon>Alphaproteobacteria</taxon>
        <taxon>Hyphomicrobiales</taxon>
        <taxon>Devosiaceae</taxon>
        <taxon>Devosia</taxon>
    </lineage>
</organism>
<dbReference type="Gene3D" id="3.40.630.30">
    <property type="match status" value="1"/>
</dbReference>
<dbReference type="InterPro" id="IPR016181">
    <property type="entry name" value="Acyl_CoA_acyltransferase"/>
</dbReference>
<dbReference type="Pfam" id="PF13302">
    <property type="entry name" value="Acetyltransf_3"/>
    <property type="match status" value="1"/>
</dbReference>
<proteinExistence type="predicted"/>
<accession>A0A1K2HSY8</accession>
<dbReference type="CDD" id="cd04301">
    <property type="entry name" value="NAT_SF"/>
    <property type="match status" value="1"/>
</dbReference>
<dbReference type="GO" id="GO:0016747">
    <property type="term" value="F:acyltransferase activity, transferring groups other than amino-acyl groups"/>
    <property type="evidence" value="ECO:0007669"/>
    <property type="project" value="InterPro"/>
</dbReference>
<keyword evidence="2" id="KW-0808">Transferase</keyword>
<dbReference type="AlphaFoldDB" id="A0A1K2HSY8"/>
<dbReference type="PROSITE" id="PS51186">
    <property type="entry name" value="GNAT"/>
    <property type="match status" value="1"/>
</dbReference>
<dbReference type="InterPro" id="IPR051531">
    <property type="entry name" value="N-acetyltransferase"/>
</dbReference>
<dbReference type="EMBL" id="FPKU01000001">
    <property type="protein sequence ID" value="SFZ80936.1"/>
    <property type="molecule type" value="Genomic_DNA"/>
</dbReference>
<evidence type="ECO:0000259" key="1">
    <source>
        <dbReference type="PROSITE" id="PS51186"/>
    </source>
</evidence>
<sequence>MTRVEVFPVETERLVLRHLEMTDLDAVVAYFLAPDAQRYLESRVHDRADVSAALSAMSRQRWLSRPGDAVICGIERSEDGRLVGQASLRWTDATASQAELRFIIAPDCRNAGLATEAVRAMVDAGFNDFQFHRIFARCAGQNRAAARLLRGLGMRLEAHYREHALYDGEWDEELHFAVLDREWARGPAVRALPVIQPDTRLTA</sequence>
<feature type="domain" description="N-acetyltransferase" evidence="1">
    <location>
        <begin position="14"/>
        <end position="172"/>
    </location>
</feature>
<gene>
    <name evidence="2" type="ORF">SAMN02983003_0217</name>
</gene>
<dbReference type="RefSeq" id="WP_072338568.1">
    <property type="nucleotide sequence ID" value="NZ_FPKU01000001.1"/>
</dbReference>
<protein>
    <submittedName>
        <fullName evidence="2">Protein N-acetyltransferase, RimJ/RimL family</fullName>
    </submittedName>
</protein>
<name>A0A1K2HSY8_9HYPH</name>
<keyword evidence="3" id="KW-1185">Reference proteome</keyword>
<evidence type="ECO:0000313" key="3">
    <source>
        <dbReference type="Proteomes" id="UP000183447"/>
    </source>
</evidence>
<reference evidence="2 3" key="1">
    <citation type="submission" date="2016-11" db="EMBL/GenBank/DDBJ databases">
        <authorList>
            <person name="Jaros S."/>
            <person name="Januszkiewicz K."/>
            <person name="Wedrychowicz H."/>
        </authorList>
    </citation>
    <scope>NUCLEOTIDE SEQUENCE [LARGE SCALE GENOMIC DNA]</scope>
    <source>
        <strain evidence="2 3">ATCC 23634</strain>
    </source>
</reference>
<dbReference type="InterPro" id="IPR000182">
    <property type="entry name" value="GNAT_dom"/>
</dbReference>